<dbReference type="Pfam" id="PF06429">
    <property type="entry name" value="Flg_bbr_C"/>
    <property type="match status" value="1"/>
</dbReference>
<comment type="subcellular location">
    <subcellularLocation>
        <location evidence="2">Bacterial flagellum basal body</location>
    </subcellularLocation>
</comment>
<accession>A0A1I2BY90</accession>
<evidence type="ECO:0000259" key="3">
    <source>
        <dbReference type="Pfam" id="PF00460"/>
    </source>
</evidence>
<evidence type="ECO:0000313" key="7">
    <source>
        <dbReference type="Proteomes" id="UP000199516"/>
    </source>
</evidence>
<proteinExistence type="inferred from homology"/>
<dbReference type="SUPFAM" id="SSF117143">
    <property type="entry name" value="Flagellar hook protein flgE"/>
    <property type="match status" value="1"/>
</dbReference>
<keyword evidence="6" id="KW-0969">Cilium</keyword>
<dbReference type="InterPro" id="IPR019776">
    <property type="entry name" value="Flagellar_basal_body_rod_CS"/>
</dbReference>
<dbReference type="STRING" id="930128.SAMN05192532_102569"/>
<name>A0A1I2BY90_9BACI</name>
<feature type="domain" description="Flagellar basal body rod protein N-terminal" evidence="3">
    <location>
        <begin position="6"/>
        <end position="35"/>
    </location>
</feature>
<evidence type="ECO:0000256" key="2">
    <source>
        <dbReference type="RuleBase" id="RU362116"/>
    </source>
</evidence>
<dbReference type="InterPro" id="IPR053967">
    <property type="entry name" value="LlgE_F_G-like_D1"/>
</dbReference>
<dbReference type="InterPro" id="IPR010930">
    <property type="entry name" value="Flg_bb/hook_C_dom"/>
</dbReference>
<organism evidence="6 7">
    <name type="scientific">Alteribacillus iranensis</name>
    <dbReference type="NCBI Taxonomy" id="930128"/>
    <lineage>
        <taxon>Bacteria</taxon>
        <taxon>Bacillati</taxon>
        <taxon>Bacillota</taxon>
        <taxon>Bacilli</taxon>
        <taxon>Bacillales</taxon>
        <taxon>Bacillaceae</taxon>
        <taxon>Alteribacillus</taxon>
    </lineage>
</organism>
<feature type="domain" description="Flagellar hook protein FlgE/F/G-like D1" evidence="5">
    <location>
        <begin position="107"/>
        <end position="164"/>
    </location>
</feature>
<dbReference type="InterPro" id="IPR037925">
    <property type="entry name" value="FlgE/F/G-like"/>
</dbReference>
<dbReference type="AlphaFoldDB" id="A0A1I2BY90"/>
<comment type="similarity">
    <text evidence="1 2">Belongs to the flagella basal body rod proteins family.</text>
</comment>
<dbReference type="Pfam" id="PF22692">
    <property type="entry name" value="LlgE_F_G_D1"/>
    <property type="match status" value="1"/>
</dbReference>
<dbReference type="InterPro" id="IPR020013">
    <property type="entry name" value="Flagellar_FlgE/F/G"/>
</dbReference>
<dbReference type="Pfam" id="PF00460">
    <property type="entry name" value="Flg_bb_rod"/>
    <property type="match status" value="1"/>
</dbReference>
<evidence type="ECO:0000256" key="1">
    <source>
        <dbReference type="ARBA" id="ARBA00009677"/>
    </source>
</evidence>
<sequence length="261" mass="28449">MLRGFYGAASGMITQQRRTEMLTDNISNLRTPGYKEDHGSIRTFPEMLLQARGGSSFGGSTPIGSLATGVYMQERTPNVSQGDLMETGNATDAALLQGALPENAALFFTVTNEEGEVRYTRNGNWAVDGAGFLTTGEGYYVLGADGEPLDVENENFRLLEDGTVMHENGEVIGQVGIAYAENANDMVKEGNSLLRSEAGELPAADADFQLQQGFLERSNVDANRTMTELMSAYRLFESNQRIMQAYDQNMQRAVNDVGRLG</sequence>
<evidence type="ECO:0000313" key="6">
    <source>
        <dbReference type="EMBL" id="SFE60902.1"/>
    </source>
</evidence>
<dbReference type="GO" id="GO:0071978">
    <property type="term" value="P:bacterial-type flagellum-dependent swarming motility"/>
    <property type="evidence" value="ECO:0007669"/>
    <property type="project" value="TreeGrafter"/>
</dbReference>
<dbReference type="OrthoDB" id="9800375at2"/>
<protein>
    <submittedName>
        <fullName evidence="6">Flagellar basal-body rod protein FlgG</fullName>
    </submittedName>
</protein>
<keyword evidence="6" id="KW-0282">Flagellum</keyword>
<keyword evidence="7" id="KW-1185">Reference proteome</keyword>
<dbReference type="NCBIfam" id="TIGR03506">
    <property type="entry name" value="FlgEFG_subfam"/>
    <property type="match status" value="1"/>
</dbReference>
<dbReference type="PROSITE" id="PS00588">
    <property type="entry name" value="FLAGELLA_BB_ROD"/>
    <property type="match status" value="1"/>
</dbReference>
<dbReference type="InterPro" id="IPR001444">
    <property type="entry name" value="Flag_bb_rod_N"/>
</dbReference>
<dbReference type="PANTHER" id="PTHR30435">
    <property type="entry name" value="FLAGELLAR PROTEIN"/>
    <property type="match status" value="1"/>
</dbReference>
<gene>
    <name evidence="6" type="ORF">SAMN05192532_102569</name>
</gene>
<evidence type="ECO:0000259" key="4">
    <source>
        <dbReference type="Pfam" id="PF06429"/>
    </source>
</evidence>
<feature type="domain" description="Flagellar basal-body/hook protein C-terminal" evidence="4">
    <location>
        <begin position="211"/>
        <end position="255"/>
    </location>
</feature>
<dbReference type="GO" id="GO:0009425">
    <property type="term" value="C:bacterial-type flagellum basal body"/>
    <property type="evidence" value="ECO:0007669"/>
    <property type="project" value="UniProtKB-SubCell"/>
</dbReference>
<keyword evidence="6" id="KW-0966">Cell projection</keyword>
<dbReference type="EMBL" id="FONT01000002">
    <property type="protein sequence ID" value="SFE60902.1"/>
    <property type="molecule type" value="Genomic_DNA"/>
</dbReference>
<keyword evidence="2" id="KW-0975">Bacterial flagellum</keyword>
<evidence type="ECO:0000259" key="5">
    <source>
        <dbReference type="Pfam" id="PF22692"/>
    </source>
</evidence>
<dbReference type="PANTHER" id="PTHR30435:SF19">
    <property type="entry name" value="FLAGELLAR BASAL-BODY ROD PROTEIN FLGG"/>
    <property type="match status" value="1"/>
</dbReference>
<dbReference type="Proteomes" id="UP000199516">
    <property type="component" value="Unassembled WGS sequence"/>
</dbReference>
<reference evidence="6 7" key="1">
    <citation type="submission" date="2016-10" db="EMBL/GenBank/DDBJ databases">
        <authorList>
            <person name="de Groot N.N."/>
        </authorList>
    </citation>
    <scope>NUCLEOTIDE SEQUENCE [LARGE SCALE GENOMIC DNA]</scope>
    <source>
        <strain evidence="6 7">DSM 23995</strain>
    </source>
</reference>
<dbReference type="RefSeq" id="WP_091659303.1">
    <property type="nucleotide sequence ID" value="NZ_FONT01000002.1"/>
</dbReference>